<dbReference type="InterPro" id="IPR029052">
    <property type="entry name" value="Metallo-depent_PP-like"/>
</dbReference>
<comment type="caution">
    <text evidence="1">The sequence shown here is derived from an EMBL/GenBank/DDBJ whole genome shotgun (WGS) entry which is preliminary data.</text>
</comment>
<dbReference type="PANTHER" id="PTHR42254:SF1">
    <property type="entry name" value="CALCINEURIN-LIKE PHOSPHOESTERASE DOMAIN-CONTAINING PROTEIN"/>
    <property type="match status" value="1"/>
</dbReference>
<name>S9VKT2_9TRYP</name>
<organism evidence="1 2">
    <name type="scientific">Strigomonas culicis</name>
    <dbReference type="NCBI Taxonomy" id="28005"/>
    <lineage>
        <taxon>Eukaryota</taxon>
        <taxon>Discoba</taxon>
        <taxon>Euglenozoa</taxon>
        <taxon>Kinetoplastea</taxon>
        <taxon>Metakinetoplastina</taxon>
        <taxon>Trypanosomatida</taxon>
        <taxon>Trypanosomatidae</taxon>
        <taxon>Strigomonadinae</taxon>
        <taxon>Strigomonas</taxon>
    </lineage>
</organism>
<dbReference type="Proteomes" id="UP000015354">
    <property type="component" value="Unassembled WGS sequence"/>
</dbReference>
<protein>
    <recommendedName>
        <fullName evidence="3">Calcineurin-like phosphoesterase domain-containing protein</fullName>
    </recommendedName>
</protein>
<evidence type="ECO:0000313" key="1">
    <source>
        <dbReference type="EMBL" id="EPY27691.1"/>
    </source>
</evidence>
<dbReference type="AlphaFoldDB" id="S9VKT2"/>
<dbReference type="PANTHER" id="PTHR42254">
    <property type="entry name" value="METALLOPHOS DOMAIN-CONTAINING PROTEIN"/>
    <property type="match status" value="1"/>
</dbReference>
<dbReference type="EMBL" id="ATMH01005624">
    <property type="protein sequence ID" value="EPY27691.1"/>
    <property type="molecule type" value="Genomic_DNA"/>
</dbReference>
<evidence type="ECO:0008006" key="3">
    <source>
        <dbReference type="Google" id="ProtNLM"/>
    </source>
</evidence>
<dbReference type="OrthoDB" id="426586at2759"/>
<dbReference type="SUPFAM" id="SSF56300">
    <property type="entry name" value="Metallo-dependent phosphatases"/>
    <property type="match status" value="1"/>
</dbReference>
<proteinExistence type="predicted"/>
<evidence type="ECO:0000313" key="2">
    <source>
        <dbReference type="Proteomes" id="UP000015354"/>
    </source>
</evidence>
<reference evidence="1 2" key="1">
    <citation type="journal article" date="2013" name="PLoS ONE">
        <title>Predicting the Proteins of Angomonas deanei, Strigomonas culicis and Their Respective Endosymbionts Reveals New Aspects of the Trypanosomatidae Family.</title>
        <authorList>
            <person name="Motta M.C."/>
            <person name="Martins A.C."/>
            <person name="de Souza S.S."/>
            <person name="Catta-Preta C.M."/>
            <person name="Silva R."/>
            <person name="Klein C.C."/>
            <person name="de Almeida L.G."/>
            <person name="de Lima Cunha O."/>
            <person name="Ciapina L.P."/>
            <person name="Brocchi M."/>
            <person name="Colabardini A.C."/>
            <person name="de Araujo Lima B."/>
            <person name="Machado C.R."/>
            <person name="de Almeida Soares C.M."/>
            <person name="Probst C.M."/>
            <person name="de Menezes C.B."/>
            <person name="Thompson C.E."/>
            <person name="Bartholomeu D.C."/>
            <person name="Gradia D.F."/>
            <person name="Pavoni D.P."/>
            <person name="Grisard E.C."/>
            <person name="Fantinatti-Garboggini F."/>
            <person name="Marchini F.K."/>
            <person name="Rodrigues-Luiz G.F."/>
            <person name="Wagner G."/>
            <person name="Goldman G.H."/>
            <person name="Fietto J.L."/>
            <person name="Elias M.C."/>
            <person name="Goldman M.H."/>
            <person name="Sagot M.F."/>
            <person name="Pereira M."/>
            <person name="Stoco P.H."/>
            <person name="de Mendonca-Neto R.P."/>
            <person name="Teixeira S.M."/>
            <person name="Maciel T.E."/>
            <person name="de Oliveira Mendes T.A."/>
            <person name="Urmenyi T.P."/>
            <person name="de Souza W."/>
            <person name="Schenkman S."/>
            <person name="de Vasconcelos A.T."/>
        </authorList>
    </citation>
    <scope>NUCLEOTIDE SEQUENCE [LARGE SCALE GENOMIC DNA]</scope>
</reference>
<sequence>MKCTLLRRYLISYLTDVEGDFRYFNRFVDMSRVVTRDNGKYRLRGADSHFVFGGDSFDLGGGDWALSDALLQLKADYPERVHLILGNRDVNKMVFRTSLDRHLERLSPAEAHRAVYAVESPIQQRAMGYAEYLEKQGLPPRTTMPTFMKWLFRCRMGSPNVFEDRRAEIAQRRRCDTGAVTDEEVIEHFMASAAAEGGMVYRYLQQGQMAALIGRSLFVHGGVTWQNVGYCPYPFSAAAAYSATALLPGTMHASAPEWVAALNRLTREGFEEWVAHPHRAPDGSRTGGEYLRSFAYRYTPVLYSVMVNSPINPTTLCPIDREAGQYLFDNGIDTVCCGHQPTGDSPTLVATEQGGFVIVADNSYCAADNSRGQAVAEVLLEQDARRPDRRVQVHIRGSHADGRPFEYSVPPKGDRIAPLLGRPLPDGWWTKMPSADRTHIVCHKTTNRFFSIQYKELPVEAVEQYLRHREGGPNG</sequence>
<gene>
    <name evidence="1" type="ORF">STCU_05624</name>
</gene>
<accession>S9VKT2</accession>
<dbReference type="Gene3D" id="3.60.21.10">
    <property type="match status" value="1"/>
</dbReference>
<keyword evidence="2" id="KW-1185">Reference proteome</keyword>